<comment type="subcellular location">
    <subcellularLocation>
        <location evidence="1">Cell membrane</location>
        <topology evidence="1">Multi-pass membrane protein</topology>
    </subcellularLocation>
</comment>
<evidence type="ECO:0000256" key="6">
    <source>
        <dbReference type="SAM" id="Phobius"/>
    </source>
</evidence>
<dbReference type="RefSeq" id="WP_041089659.1">
    <property type="nucleotide sequence ID" value="NZ_JXRP01000018.1"/>
</dbReference>
<evidence type="ECO:0000256" key="3">
    <source>
        <dbReference type="ARBA" id="ARBA00022692"/>
    </source>
</evidence>
<dbReference type="EMBL" id="JXRP01000018">
    <property type="protein sequence ID" value="KIL45337.1"/>
    <property type="molecule type" value="Genomic_DNA"/>
</dbReference>
<evidence type="ECO:0000313" key="8">
    <source>
        <dbReference type="EMBL" id="KIL45337.1"/>
    </source>
</evidence>
<dbReference type="PANTHER" id="PTHR33406">
    <property type="entry name" value="MEMBRANE PROTEIN MJ1562-RELATED"/>
    <property type="match status" value="1"/>
</dbReference>
<feature type="transmembrane region" description="Helical" evidence="6">
    <location>
        <begin position="296"/>
        <end position="323"/>
    </location>
</feature>
<dbReference type="InterPro" id="IPR004869">
    <property type="entry name" value="MMPL_dom"/>
</dbReference>
<organism evidence="8 9">
    <name type="scientific">Jeotgalibacillus soli</name>
    <dbReference type="NCBI Taxonomy" id="889306"/>
    <lineage>
        <taxon>Bacteria</taxon>
        <taxon>Bacillati</taxon>
        <taxon>Bacillota</taxon>
        <taxon>Bacilli</taxon>
        <taxon>Bacillales</taxon>
        <taxon>Caryophanaceae</taxon>
        <taxon>Jeotgalibacillus</taxon>
    </lineage>
</organism>
<dbReference type="OrthoDB" id="7051771at2"/>
<feature type="transmembrane region" description="Helical" evidence="6">
    <location>
        <begin position="674"/>
        <end position="693"/>
    </location>
</feature>
<evidence type="ECO:0000256" key="4">
    <source>
        <dbReference type="ARBA" id="ARBA00022989"/>
    </source>
</evidence>
<evidence type="ECO:0000256" key="1">
    <source>
        <dbReference type="ARBA" id="ARBA00004651"/>
    </source>
</evidence>
<dbReference type="AlphaFoldDB" id="A0A0C2V8P8"/>
<feature type="transmembrane region" description="Helical" evidence="6">
    <location>
        <begin position="178"/>
        <end position="211"/>
    </location>
</feature>
<feature type="domain" description="SSD" evidence="7">
    <location>
        <begin position="193"/>
        <end position="321"/>
    </location>
</feature>
<evidence type="ECO:0000259" key="7">
    <source>
        <dbReference type="PROSITE" id="PS50156"/>
    </source>
</evidence>
<dbReference type="PROSITE" id="PS50156">
    <property type="entry name" value="SSD"/>
    <property type="match status" value="1"/>
</dbReference>
<dbReference type="PATRIC" id="fig|889306.3.peg.2895"/>
<feature type="transmembrane region" description="Helical" evidence="6">
    <location>
        <begin position="597"/>
        <end position="620"/>
    </location>
</feature>
<dbReference type="STRING" id="889306.KP78_28810"/>
<protein>
    <submittedName>
        <fullName evidence="8">Membrane protein</fullName>
    </submittedName>
</protein>
<feature type="transmembrane region" description="Helical" evidence="6">
    <location>
        <begin position="648"/>
        <end position="668"/>
    </location>
</feature>
<evidence type="ECO:0000256" key="2">
    <source>
        <dbReference type="ARBA" id="ARBA00022475"/>
    </source>
</evidence>
<dbReference type="PANTHER" id="PTHR33406:SF13">
    <property type="entry name" value="MEMBRANE PROTEIN YDFJ"/>
    <property type="match status" value="1"/>
</dbReference>
<evidence type="ECO:0000256" key="5">
    <source>
        <dbReference type="ARBA" id="ARBA00023136"/>
    </source>
</evidence>
<dbReference type="SUPFAM" id="SSF82866">
    <property type="entry name" value="Multidrug efflux transporter AcrB transmembrane domain"/>
    <property type="match status" value="2"/>
</dbReference>
<reference evidence="8 9" key="1">
    <citation type="submission" date="2015-01" db="EMBL/GenBank/DDBJ databases">
        <title>Genome sequencing of Jeotgalibacillus soli.</title>
        <authorList>
            <person name="Goh K.M."/>
            <person name="Chan K.-G."/>
            <person name="Yaakop A.S."/>
            <person name="Ee R."/>
            <person name="Gan H.M."/>
            <person name="Chan C.S."/>
        </authorList>
    </citation>
    <scope>NUCLEOTIDE SEQUENCE [LARGE SCALE GENOMIC DNA]</scope>
    <source>
        <strain evidence="8 9">P9</strain>
    </source>
</reference>
<dbReference type="InterPro" id="IPR000731">
    <property type="entry name" value="SSD"/>
</dbReference>
<proteinExistence type="predicted"/>
<keyword evidence="5 6" id="KW-0472">Membrane</keyword>
<accession>A0A0C2V8P8</accession>
<feature type="transmembrane region" description="Helical" evidence="6">
    <location>
        <begin position="354"/>
        <end position="372"/>
    </location>
</feature>
<feature type="transmembrane region" description="Helical" evidence="6">
    <location>
        <begin position="534"/>
        <end position="555"/>
    </location>
</feature>
<name>A0A0C2V8P8_9BACL</name>
<keyword evidence="4 6" id="KW-1133">Transmembrane helix</keyword>
<dbReference type="Gene3D" id="1.20.1640.10">
    <property type="entry name" value="Multidrug efflux transporter AcrB transmembrane domain"/>
    <property type="match status" value="2"/>
</dbReference>
<dbReference type="GO" id="GO:0005886">
    <property type="term" value="C:plasma membrane"/>
    <property type="evidence" value="ECO:0007669"/>
    <property type="project" value="UniProtKB-SubCell"/>
</dbReference>
<comment type="caution">
    <text evidence="8">The sequence shown here is derived from an EMBL/GenBank/DDBJ whole genome shotgun (WGS) entry which is preliminary data.</text>
</comment>
<dbReference type="Proteomes" id="UP000031938">
    <property type="component" value="Unassembled WGS sequence"/>
</dbReference>
<keyword evidence="2" id="KW-1003">Cell membrane</keyword>
<keyword evidence="3 6" id="KW-0812">Transmembrane</keyword>
<feature type="transmembrane region" description="Helical" evidence="6">
    <location>
        <begin position="567"/>
        <end position="585"/>
    </location>
</feature>
<feature type="transmembrane region" description="Helical" evidence="6">
    <location>
        <begin position="16"/>
        <end position="37"/>
    </location>
</feature>
<dbReference type="InterPro" id="IPR050545">
    <property type="entry name" value="Mycobact_MmpL"/>
</dbReference>
<gene>
    <name evidence="8" type="ORF">KP78_28810</name>
</gene>
<feature type="transmembrane region" description="Helical" evidence="6">
    <location>
        <begin position="271"/>
        <end position="290"/>
    </location>
</feature>
<dbReference type="Pfam" id="PF03176">
    <property type="entry name" value="MMPL"/>
    <property type="match status" value="2"/>
</dbReference>
<evidence type="ECO:0000313" key="9">
    <source>
        <dbReference type="Proteomes" id="UP000031938"/>
    </source>
</evidence>
<sequence>MKKLASWIISYHKSFLVLWTIIFLALGYFAIHLPAALEGDGFHTEGEYEEVQHELVETFDFPSDTLLVLFEQQTSQDDASYVQEISDVLNAIDSLQVTSAIQSPLDDEMLRQNGIAYSVLHFTDESLDLADVVAEIRAITDNSSEIEITVTGQPVISEDINKASQQDLARAELIGVPIALLILLLAFGTIVSALVPIMIGIVTVVSSFGILTLMGGSLDLSIFLLNVVPMIGLALSIDFALLFINRYREELRQQDKSGAIITTIETAGRSIIFSAICVFIGLGAMMVIQVDIFQTIAIGGMVVIAIAVLASLTLLPSILFVLGPKLNKWRIIKVSKERNENSWRRFAHQVMKQPVIISLAALIILGIGIIPVKDMQLAIPGVDALPESFDSRLAYEKIEDTFLTEGGSESYIIAERSGKWLSGEGLTEMKRLEGYFSSEKAVRSVQTLFGAGQIETPQELLFALNQPQTAEALQPAVDAFIQGEKLLIPVTLNLDPDSVEAQQLMRDWSTADWGDSSLHFGGPAKFNQEIFDEIYSKVGISIGIILISTYLILLVAFRSILIPLKAIIMNVIGLASTFGILVWLFQGGHFGLTETDIALVLPVLVFSLVFGLSMDYEVFLISRIQEYYEKTGDNHYATVEGLASTSKIITSAALIMIAITGAFAFTGVMPVKQIGIGIALAILIDATIIRLLLVPSLMKLFGSWNWWLPFGLHKKKKPSWLQH</sequence>
<keyword evidence="9" id="KW-1185">Reference proteome</keyword>
<feature type="transmembrane region" description="Helical" evidence="6">
    <location>
        <begin position="223"/>
        <end position="244"/>
    </location>
</feature>